<dbReference type="AlphaFoldDB" id="A0A915VJW5"/>
<sequence>MNPTVNSGLFELINTLTPSEKRYIKQFINKSGDAKNNHVKLFNAIVKQEQYDEEKLKKKFRGTSIVKQWSRVKNYLYNYILRVLQIYYQQDEEFELYNNIQQVAILNKKGLYEDAHRLLKKTKYLAFEGGSATLLPIIAEWEMILDNLIWYNQKEKEPLDYAENNIWATDVAQNMLLFNERCIAVFANSTKKGRHLLLEKNNLKLLNQPIYASVEEAKSPMAKWFFYVAKVVLHVQISQYLEAYFNAKGCIELHHQYPLLQKYAPLTYITSLNNFVQATIDAKQWHEIPFLIQEVDNYINKHKTSSKVLYLTCIKYVAMLSANIGQGQFEEALLYTDAIETFVVENEQANDRYVKPHILLYHLVHIYLVNGRYAEALKHIEHLEGIQQVAIYTNTTRLLKLIILFEQDEVLLLPYAIRSVYRSLLKKKNLFEFERIVLNLLKTSANAASKEALKQTFSKYLEKLQKLVDTAPKAELELLVHFDYLAWMKSKVENRPLLEILKERSKELVDGYKTS</sequence>
<reference evidence="1" key="1">
    <citation type="submission" date="2022-09" db="EMBL/GenBank/DDBJ databases">
        <title>Aureispira anguillicida sp. nov., isolated from Leptocephalus of Japanese eel Anguilla japonica.</title>
        <authorList>
            <person name="Yuasa K."/>
            <person name="Mekata T."/>
            <person name="Ikunari K."/>
        </authorList>
    </citation>
    <scope>NUCLEOTIDE SEQUENCE</scope>
    <source>
        <strain evidence="1">EL160426</strain>
    </source>
</reference>
<name>A0A915VJW5_9BACT</name>
<gene>
    <name evidence="1" type="ORF">AsAng_0000850</name>
</gene>
<organism evidence="1 2">
    <name type="scientific">Aureispira anguillae</name>
    <dbReference type="NCBI Taxonomy" id="2864201"/>
    <lineage>
        <taxon>Bacteria</taxon>
        <taxon>Pseudomonadati</taxon>
        <taxon>Bacteroidota</taxon>
        <taxon>Saprospiria</taxon>
        <taxon>Saprospirales</taxon>
        <taxon>Saprospiraceae</taxon>
        <taxon>Aureispira</taxon>
    </lineage>
</organism>
<dbReference type="RefSeq" id="WP_264790787.1">
    <property type="nucleotide sequence ID" value="NZ_AP026867.1"/>
</dbReference>
<evidence type="ECO:0000313" key="1">
    <source>
        <dbReference type="EMBL" id="BDS09387.1"/>
    </source>
</evidence>
<dbReference type="EMBL" id="AP026867">
    <property type="protein sequence ID" value="BDS09387.1"/>
    <property type="molecule type" value="Genomic_DNA"/>
</dbReference>
<protein>
    <submittedName>
        <fullName evidence="1">Uncharacterized protein</fullName>
    </submittedName>
</protein>
<dbReference type="KEGG" id="aup:AsAng_0000850"/>
<dbReference type="Proteomes" id="UP001060919">
    <property type="component" value="Chromosome"/>
</dbReference>
<evidence type="ECO:0000313" key="2">
    <source>
        <dbReference type="Proteomes" id="UP001060919"/>
    </source>
</evidence>
<accession>A0A915VJW5</accession>
<proteinExistence type="predicted"/>
<keyword evidence="2" id="KW-1185">Reference proteome</keyword>